<protein>
    <recommendedName>
        <fullName evidence="3">Ribosomal protein L2</fullName>
    </recommendedName>
</protein>
<gene>
    <name evidence="1" type="ORF">RHGRI_023927</name>
</gene>
<organism evidence="1 2">
    <name type="scientific">Rhododendron griersonianum</name>
    <dbReference type="NCBI Taxonomy" id="479676"/>
    <lineage>
        <taxon>Eukaryota</taxon>
        <taxon>Viridiplantae</taxon>
        <taxon>Streptophyta</taxon>
        <taxon>Embryophyta</taxon>
        <taxon>Tracheophyta</taxon>
        <taxon>Spermatophyta</taxon>
        <taxon>Magnoliopsida</taxon>
        <taxon>eudicotyledons</taxon>
        <taxon>Gunneridae</taxon>
        <taxon>Pentapetalae</taxon>
        <taxon>asterids</taxon>
        <taxon>Ericales</taxon>
        <taxon>Ericaceae</taxon>
        <taxon>Ericoideae</taxon>
        <taxon>Rhodoreae</taxon>
        <taxon>Rhododendron</taxon>
    </lineage>
</organism>
<accession>A0AAV6J939</accession>
<keyword evidence="2" id="KW-1185">Reference proteome</keyword>
<dbReference type="Proteomes" id="UP000823749">
    <property type="component" value="Chromosome 8"/>
</dbReference>
<name>A0AAV6J939_9ERIC</name>
<reference evidence="1" key="1">
    <citation type="submission" date="2020-08" db="EMBL/GenBank/DDBJ databases">
        <title>Plant Genome Project.</title>
        <authorList>
            <person name="Zhang R.-G."/>
        </authorList>
    </citation>
    <scope>NUCLEOTIDE SEQUENCE</scope>
    <source>
        <strain evidence="1">WSP0</strain>
        <tissue evidence="1">Leaf</tissue>
    </source>
</reference>
<dbReference type="AlphaFoldDB" id="A0AAV6J939"/>
<dbReference type="EMBL" id="JACTNZ010000008">
    <property type="protein sequence ID" value="KAG5536312.1"/>
    <property type="molecule type" value="Genomic_DNA"/>
</dbReference>
<evidence type="ECO:0000313" key="1">
    <source>
        <dbReference type="EMBL" id="KAG5536312.1"/>
    </source>
</evidence>
<evidence type="ECO:0008006" key="3">
    <source>
        <dbReference type="Google" id="ProtNLM"/>
    </source>
</evidence>
<evidence type="ECO:0000313" key="2">
    <source>
        <dbReference type="Proteomes" id="UP000823749"/>
    </source>
</evidence>
<comment type="caution">
    <text evidence="1">The sequence shown here is derived from an EMBL/GenBank/DDBJ whole genome shotgun (WGS) entry which is preliminary data.</text>
</comment>
<proteinExistence type="predicted"/>
<sequence length="113" mass="12099">MERTVTWNKGKHGSGLRFTGGTAVGRNRPWLSSSICNRVSIATAVGTGFYKLNPQPEGRSSFPNRSYRGSAMAVALSSEPHGSELYGFVSVLPGLAGGDVPYCFICARTEARQ</sequence>